<comment type="caution">
    <text evidence="15">The sequence shown here is derived from an EMBL/GenBank/DDBJ whole genome shotgun (WGS) entry which is preliminary data.</text>
</comment>
<evidence type="ECO:0000256" key="12">
    <source>
        <dbReference type="SAM" id="Phobius"/>
    </source>
</evidence>
<evidence type="ECO:0000256" key="2">
    <source>
        <dbReference type="ARBA" id="ARBA00022448"/>
    </source>
</evidence>
<dbReference type="GO" id="GO:0015276">
    <property type="term" value="F:ligand-gated monoatomic ion channel activity"/>
    <property type="evidence" value="ECO:0007669"/>
    <property type="project" value="InterPro"/>
</dbReference>
<dbReference type="PANTHER" id="PTHR42643">
    <property type="entry name" value="IONOTROPIC RECEPTOR 20A-RELATED"/>
    <property type="match status" value="1"/>
</dbReference>
<evidence type="ECO:0000256" key="8">
    <source>
        <dbReference type="ARBA" id="ARBA00023170"/>
    </source>
</evidence>
<evidence type="ECO:0000259" key="13">
    <source>
        <dbReference type="SMART" id="SM00079"/>
    </source>
</evidence>
<keyword evidence="5 12" id="KW-1133">Transmembrane helix</keyword>
<name>A0A8E0RVZ4_9TREM</name>
<keyword evidence="8" id="KW-0675">Receptor</keyword>
<dbReference type="Proteomes" id="UP000728185">
    <property type="component" value="Unassembled WGS sequence"/>
</dbReference>
<gene>
    <name evidence="15" type="ORF">FBUS_00950</name>
</gene>
<feature type="transmembrane region" description="Helical" evidence="12">
    <location>
        <begin position="190"/>
        <end position="211"/>
    </location>
</feature>
<dbReference type="Pfam" id="PF00060">
    <property type="entry name" value="Lig_chan"/>
    <property type="match status" value="1"/>
</dbReference>
<keyword evidence="7 12" id="KW-0472">Membrane</keyword>
<evidence type="ECO:0000313" key="16">
    <source>
        <dbReference type="Proteomes" id="UP000728185"/>
    </source>
</evidence>
<dbReference type="AlphaFoldDB" id="A0A8E0RVZ4"/>
<evidence type="ECO:0000256" key="5">
    <source>
        <dbReference type="ARBA" id="ARBA00022989"/>
    </source>
</evidence>
<dbReference type="GO" id="GO:0050906">
    <property type="term" value="P:detection of stimulus involved in sensory perception"/>
    <property type="evidence" value="ECO:0007669"/>
    <property type="project" value="UniProtKB-ARBA"/>
</dbReference>
<dbReference type="InterPro" id="IPR001320">
    <property type="entry name" value="Iontro_rcpt_C"/>
</dbReference>
<organism evidence="15 16">
    <name type="scientific">Fasciolopsis buskii</name>
    <dbReference type="NCBI Taxonomy" id="27845"/>
    <lineage>
        <taxon>Eukaryota</taxon>
        <taxon>Metazoa</taxon>
        <taxon>Spiralia</taxon>
        <taxon>Lophotrochozoa</taxon>
        <taxon>Platyhelminthes</taxon>
        <taxon>Trematoda</taxon>
        <taxon>Digenea</taxon>
        <taxon>Plagiorchiida</taxon>
        <taxon>Echinostomata</taxon>
        <taxon>Echinostomatoidea</taxon>
        <taxon>Fasciolidae</taxon>
        <taxon>Fasciolopsis</taxon>
    </lineage>
</organism>
<keyword evidence="9" id="KW-0325">Glycoprotein</keyword>
<keyword evidence="6" id="KW-0406">Ion transport</keyword>
<evidence type="ECO:0000256" key="1">
    <source>
        <dbReference type="ARBA" id="ARBA00004651"/>
    </source>
</evidence>
<keyword evidence="11" id="KW-0407">Ion channel</keyword>
<dbReference type="SMART" id="SM00079">
    <property type="entry name" value="PBPe"/>
    <property type="match status" value="1"/>
</dbReference>
<dbReference type="GO" id="GO:0005886">
    <property type="term" value="C:plasma membrane"/>
    <property type="evidence" value="ECO:0007669"/>
    <property type="project" value="UniProtKB-SubCell"/>
</dbReference>
<keyword evidence="10" id="KW-1071">Ligand-gated ion channel</keyword>
<feature type="domain" description="Ionotropic glutamate receptor C-terminal" evidence="13">
    <location>
        <begin position="203"/>
        <end position="429"/>
    </location>
</feature>
<dbReference type="Gene3D" id="3.40.190.10">
    <property type="entry name" value="Periplasmic binding protein-like II"/>
    <property type="match status" value="3"/>
</dbReference>
<feature type="transmembrane region" description="Helical" evidence="12">
    <location>
        <begin position="451"/>
        <end position="473"/>
    </location>
</feature>
<dbReference type="PANTHER" id="PTHR42643:SF24">
    <property type="entry name" value="IONOTROPIC RECEPTOR 60A"/>
    <property type="match status" value="1"/>
</dbReference>
<dbReference type="Pfam" id="PF10613">
    <property type="entry name" value="Lig_chan-Glu_bd"/>
    <property type="match status" value="1"/>
</dbReference>
<sequence>MSRWRHLHFYASEKSADGWTRFVSTASFEKSIELTDDGRDVAKQADVSGLFPNRFRNFSNAVLNVGIVPEMPYIIEYNLTAEGELINATGVVVDLLALMGRRFNFRYRLLMSRDRTHGEMLENGSWTGLIKDLQDKRIDLIGSCVSQTLVRSRVGRFIGPIDEDEVGILMARSTTSGAAFETLNVFQPSVLLVLAASSFVASILIYMVNWLSPYSSRNQHVEGAEEFDSSFPEQCVVILKACLGQNILYYPRASSSRTMLMSFWIMVFLLFLGWKADVAAFLTSNKVVYAINSFEELASSGTYNPLVIHGSGVLGFLRGATMNPTYQRLYEKIVARLQVTGITVYNITDGVKQVLDNPSNVLVGNYAVLKFIQQIQCMELVVAPQRVDQGQCSLMTRKDTDWGPTLNKYVRRLKETGVINRIQTKWSNRMHVCVVDTNTYKPFSISGISSLLIILGASLALSFGALFMELFWVRLGEHLWSHFWARIRPNKQKIETYCISASQQFNQ</sequence>
<evidence type="ECO:0000256" key="9">
    <source>
        <dbReference type="ARBA" id="ARBA00023180"/>
    </source>
</evidence>
<accession>A0A8E0RVZ4</accession>
<evidence type="ECO:0000256" key="6">
    <source>
        <dbReference type="ARBA" id="ARBA00023065"/>
    </source>
</evidence>
<evidence type="ECO:0000256" key="10">
    <source>
        <dbReference type="ARBA" id="ARBA00023286"/>
    </source>
</evidence>
<reference evidence="15" key="1">
    <citation type="submission" date="2019-05" db="EMBL/GenBank/DDBJ databases">
        <title>Annotation for the trematode Fasciolopsis buski.</title>
        <authorList>
            <person name="Choi Y.-J."/>
        </authorList>
    </citation>
    <scope>NUCLEOTIDE SEQUENCE</scope>
    <source>
        <strain evidence="15">HT</strain>
        <tissue evidence="15">Whole worm</tissue>
    </source>
</reference>
<dbReference type="InterPro" id="IPR052192">
    <property type="entry name" value="Insect_Ionotropic_Sensory_Rcpt"/>
</dbReference>
<dbReference type="OrthoDB" id="9997229at2759"/>
<dbReference type="EMBL" id="LUCM01003804">
    <property type="protein sequence ID" value="KAA0195289.1"/>
    <property type="molecule type" value="Genomic_DNA"/>
</dbReference>
<evidence type="ECO:0000259" key="14">
    <source>
        <dbReference type="SMART" id="SM00918"/>
    </source>
</evidence>
<evidence type="ECO:0000313" key="15">
    <source>
        <dbReference type="EMBL" id="KAA0195289.1"/>
    </source>
</evidence>
<feature type="transmembrane region" description="Helical" evidence="12">
    <location>
        <begin position="262"/>
        <end position="282"/>
    </location>
</feature>
<dbReference type="InterPro" id="IPR019594">
    <property type="entry name" value="Glu/Gly-bd"/>
</dbReference>
<evidence type="ECO:0000256" key="3">
    <source>
        <dbReference type="ARBA" id="ARBA00022475"/>
    </source>
</evidence>
<evidence type="ECO:0000256" key="11">
    <source>
        <dbReference type="ARBA" id="ARBA00023303"/>
    </source>
</evidence>
<proteinExistence type="predicted"/>
<keyword evidence="2" id="KW-0813">Transport</keyword>
<protein>
    <submittedName>
        <fullName evidence="15">Uncharacterized protein</fullName>
    </submittedName>
</protein>
<evidence type="ECO:0000256" key="7">
    <source>
        <dbReference type="ARBA" id="ARBA00023136"/>
    </source>
</evidence>
<dbReference type="SUPFAM" id="SSF53850">
    <property type="entry name" value="Periplasmic binding protein-like II"/>
    <property type="match status" value="1"/>
</dbReference>
<comment type="subcellular location">
    <subcellularLocation>
        <location evidence="1">Cell membrane</location>
        <topology evidence="1">Multi-pass membrane protein</topology>
    </subcellularLocation>
</comment>
<keyword evidence="4 12" id="KW-0812">Transmembrane</keyword>
<feature type="domain" description="Ionotropic glutamate receptor L-glutamate and glycine-binding" evidence="14">
    <location>
        <begin position="76"/>
        <end position="135"/>
    </location>
</feature>
<keyword evidence="16" id="KW-1185">Reference proteome</keyword>
<dbReference type="Gene3D" id="1.10.287.70">
    <property type="match status" value="1"/>
</dbReference>
<dbReference type="SMART" id="SM00918">
    <property type="entry name" value="Lig_chan-Glu_bd"/>
    <property type="match status" value="1"/>
</dbReference>
<keyword evidence="3" id="KW-1003">Cell membrane</keyword>
<evidence type="ECO:0000256" key="4">
    <source>
        <dbReference type="ARBA" id="ARBA00022692"/>
    </source>
</evidence>